<dbReference type="InterPro" id="IPR007278">
    <property type="entry name" value="DUF397"/>
</dbReference>
<sequence length="66" mass="6947">MTTEAPQWFTSSYSSNGGACIEVATNLAATRGLVPVRDTKNPNGPALSLTAHAWSDFVTLAKDAHV</sequence>
<comment type="caution">
    <text evidence="2">The sequence shown here is derived from an EMBL/GenBank/DDBJ whole genome shotgun (WGS) entry which is preliminary data.</text>
</comment>
<dbReference type="EMBL" id="MLYO01000089">
    <property type="protein sequence ID" value="OIJ90514.1"/>
    <property type="molecule type" value="Genomic_DNA"/>
</dbReference>
<dbReference type="OrthoDB" id="4570646at2"/>
<proteinExistence type="predicted"/>
<gene>
    <name evidence="2" type="ORF">BIV23_40360</name>
</gene>
<protein>
    <submittedName>
        <fullName evidence="2">DUF397 domain-containing protein</fullName>
    </submittedName>
</protein>
<name>A0A1S2PC40_9ACTN</name>
<organism evidence="2 3">
    <name type="scientific">Streptomyces monashensis</name>
    <dbReference type="NCBI Taxonomy" id="1678012"/>
    <lineage>
        <taxon>Bacteria</taxon>
        <taxon>Bacillati</taxon>
        <taxon>Actinomycetota</taxon>
        <taxon>Actinomycetes</taxon>
        <taxon>Kitasatosporales</taxon>
        <taxon>Streptomycetaceae</taxon>
        <taxon>Streptomyces</taxon>
    </lineage>
</organism>
<keyword evidence="3" id="KW-1185">Reference proteome</keyword>
<evidence type="ECO:0000259" key="1">
    <source>
        <dbReference type="Pfam" id="PF04149"/>
    </source>
</evidence>
<reference evidence="2 3" key="1">
    <citation type="submission" date="2016-10" db="EMBL/GenBank/DDBJ databases">
        <title>Genome sequence of Streptomyces sp. MUSC 1.</title>
        <authorList>
            <person name="Lee L.-H."/>
            <person name="Ser H.-L."/>
            <person name="Law J.W.-F."/>
        </authorList>
    </citation>
    <scope>NUCLEOTIDE SEQUENCE [LARGE SCALE GENOMIC DNA]</scope>
    <source>
        <strain evidence="2 3">MUSC 1</strain>
    </source>
</reference>
<feature type="domain" description="DUF397" evidence="1">
    <location>
        <begin position="7"/>
        <end position="62"/>
    </location>
</feature>
<dbReference type="Pfam" id="PF04149">
    <property type="entry name" value="DUF397"/>
    <property type="match status" value="1"/>
</dbReference>
<dbReference type="AlphaFoldDB" id="A0A1S2PC40"/>
<accession>A0A1S2PC40</accession>
<dbReference type="Proteomes" id="UP000179642">
    <property type="component" value="Unassembled WGS sequence"/>
</dbReference>
<evidence type="ECO:0000313" key="2">
    <source>
        <dbReference type="EMBL" id="OIJ90514.1"/>
    </source>
</evidence>
<evidence type="ECO:0000313" key="3">
    <source>
        <dbReference type="Proteomes" id="UP000179642"/>
    </source>
</evidence>
<dbReference type="RefSeq" id="WP_071385975.1">
    <property type="nucleotide sequence ID" value="NZ_MLYO01000089.1"/>
</dbReference>